<evidence type="ECO:0000256" key="5">
    <source>
        <dbReference type="SAM" id="Phobius"/>
    </source>
</evidence>
<dbReference type="InterPro" id="IPR001694">
    <property type="entry name" value="NADH_UbQ_OxRdtase_su1/FPO"/>
</dbReference>
<evidence type="ECO:0000256" key="1">
    <source>
        <dbReference type="ARBA" id="ARBA00004141"/>
    </source>
</evidence>
<dbReference type="PROSITE" id="PS00668">
    <property type="entry name" value="COMPLEX1_ND1_2"/>
    <property type="match status" value="1"/>
</dbReference>
<dbReference type="STRING" id="883.DvMF_3193"/>
<feature type="transmembrane region" description="Helical" evidence="5">
    <location>
        <begin position="243"/>
        <end position="267"/>
    </location>
</feature>
<proteinExistence type="predicted"/>
<evidence type="ECO:0000256" key="3">
    <source>
        <dbReference type="ARBA" id="ARBA00022989"/>
    </source>
</evidence>
<keyword evidence="3 5" id="KW-1133">Transmembrane helix</keyword>
<dbReference type="PANTHER" id="PTHR43359:SF1">
    <property type="entry name" value="FORMATE HYDROGENLYASE SUBUNIT 4-RELATED"/>
    <property type="match status" value="1"/>
</dbReference>
<reference evidence="6" key="1">
    <citation type="submission" date="2008-10" db="EMBL/GenBank/DDBJ databases">
        <title>Complete sequence of Desulfovibrio vulgaris str. 'Miyazaki F'.</title>
        <authorList>
            <person name="Lucas S."/>
            <person name="Copeland A."/>
            <person name="Lapidus A."/>
            <person name="Glavina del Rio T."/>
            <person name="Dalin E."/>
            <person name="Tice H."/>
            <person name="Bruce D."/>
            <person name="Goodwin L."/>
            <person name="Pitluck S."/>
            <person name="Sims D."/>
            <person name="Brettin T."/>
            <person name="Detter J.C."/>
            <person name="Han C."/>
            <person name="Larimer F."/>
            <person name="Land M."/>
            <person name="Hauser L."/>
            <person name="Kyrpides N."/>
            <person name="Mikhailova N."/>
            <person name="Hazen T.C."/>
            <person name="Richardson P."/>
        </authorList>
    </citation>
    <scope>NUCLEOTIDE SEQUENCE</scope>
    <source>
        <strain evidence="6">Miyazaki F</strain>
    </source>
</reference>
<dbReference type="AlphaFoldDB" id="B8DNI7"/>
<evidence type="ECO:0000256" key="4">
    <source>
        <dbReference type="ARBA" id="ARBA00023136"/>
    </source>
</evidence>
<sequence length="332" mass="34871">MSYATELFTQLLTQTGLGLLGLLVFPGGLFALAVGLFLKGLDRRIEARLQRRVGPPLIQPYLDIAKLFTKETVMPASANRAAFLLAPLLGLTGMAVCAALLPVPGVSGGLPAMGDLLVIFYLLPLPAIALMVGGSASSSPFGAMGFSREMTLMFAYEMPLLAVMLAVAMKVGMATGGGAEFSLANIVDYQLANGQLALDPVMIPALLAYLLFLPGTMGTVPFDVPEAETEIIEGPLLEYSGPALAFFHIASALKTVVVLGLGVALFLPGTVPGGIVANIPWFVLKCAALMAVSLTLVKSATGRFRVDQAFTFYLKYPSVLALASLVLAWRGM</sequence>
<dbReference type="GO" id="GO:0005886">
    <property type="term" value="C:plasma membrane"/>
    <property type="evidence" value="ECO:0007669"/>
    <property type="project" value="TreeGrafter"/>
</dbReference>
<feature type="transmembrane region" description="Helical" evidence="5">
    <location>
        <begin position="113"/>
        <end position="133"/>
    </location>
</feature>
<keyword evidence="4 5" id="KW-0472">Membrane</keyword>
<dbReference type="KEGG" id="dvm:DvMF_3193"/>
<evidence type="ECO:0000313" key="6">
    <source>
        <dbReference type="EMBL" id="ACL10129.1"/>
    </source>
</evidence>
<dbReference type="InterPro" id="IPR018086">
    <property type="entry name" value="NADH_UbQ_OxRdtase_su1_CS"/>
</dbReference>
<dbReference type="InterPro" id="IPR052561">
    <property type="entry name" value="ComplexI_Subunit1"/>
</dbReference>
<feature type="transmembrane region" description="Helical" evidence="5">
    <location>
        <begin position="154"/>
        <end position="173"/>
    </location>
</feature>
<feature type="transmembrane region" description="Helical" evidence="5">
    <location>
        <begin position="17"/>
        <end position="38"/>
    </location>
</feature>
<protein>
    <submittedName>
        <fullName evidence="6">Respiratory-chain NADH dehydrogenase subunit 1</fullName>
    </submittedName>
</protein>
<name>B8DNI7_NITV9</name>
<dbReference type="HOGENOM" id="CLU_015134_0_2_7"/>
<feature type="transmembrane region" description="Helical" evidence="5">
    <location>
        <begin position="279"/>
        <end position="297"/>
    </location>
</feature>
<feature type="transmembrane region" description="Helical" evidence="5">
    <location>
        <begin position="81"/>
        <end position="101"/>
    </location>
</feature>
<keyword evidence="2 5" id="KW-0812">Transmembrane</keyword>
<feature type="transmembrane region" description="Helical" evidence="5">
    <location>
        <begin position="309"/>
        <end position="329"/>
    </location>
</feature>
<gene>
    <name evidence="6" type="ordered locus">DvMF_3193</name>
</gene>
<dbReference type="Pfam" id="PF00146">
    <property type="entry name" value="NADHdh"/>
    <property type="match status" value="1"/>
</dbReference>
<dbReference type="eggNOG" id="COG0650">
    <property type="taxonomic scope" value="Bacteria"/>
</dbReference>
<dbReference type="EMBL" id="CP001197">
    <property type="protein sequence ID" value="ACL10129.1"/>
    <property type="molecule type" value="Genomic_DNA"/>
</dbReference>
<dbReference type="PANTHER" id="PTHR43359">
    <property type="entry name" value="FORMATE HYDROGENLYASE SUBUNIT 4"/>
    <property type="match status" value="1"/>
</dbReference>
<accession>B8DNI7</accession>
<feature type="transmembrane region" description="Helical" evidence="5">
    <location>
        <begin position="201"/>
        <end position="222"/>
    </location>
</feature>
<evidence type="ECO:0000256" key="2">
    <source>
        <dbReference type="ARBA" id="ARBA00022692"/>
    </source>
</evidence>
<organism evidence="6">
    <name type="scientific">Nitratidesulfovibrio vulgaris (strain DSM 19637 / Miyazaki F)</name>
    <name type="common">Desulfovibrio vulgaris</name>
    <dbReference type="NCBI Taxonomy" id="883"/>
    <lineage>
        <taxon>Bacteria</taxon>
        <taxon>Pseudomonadati</taxon>
        <taxon>Thermodesulfobacteriota</taxon>
        <taxon>Desulfovibrionia</taxon>
        <taxon>Desulfovibrionales</taxon>
        <taxon>Desulfovibrionaceae</taxon>
        <taxon>Nitratidesulfovibrio</taxon>
    </lineage>
</organism>
<comment type="subcellular location">
    <subcellularLocation>
        <location evidence="1">Membrane</location>
        <topology evidence="1">Multi-pass membrane protein</topology>
    </subcellularLocation>
</comment>